<dbReference type="AlphaFoldDB" id="A0A3P6CP67"/>
<name>A0A3P6CP67_BRACM</name>
<reference evidence="2" key="1">
    <citation type="submission" date="2018-11" db="EMBL/GenBank/DDBJ databases">
        <authorList>
            <consortium name="Genoscope - CEA"/>
            <person name="William W."/>
        </authorList>
    </citation>
    <scope>NUCLEOTIDE SEQUENCE</scope>
</reference>
<evidence type="ECO:0000256" key="1">
    <source>
        <dbReference type="SAM" id="MobiDB-lite"/>
    </source>
</evidence>
<accession>A0A3P6CP67</accession>
<gene>
    <name evidence="2" type="ORF">BRAA04T16715Z</name>
</gene>
<dbReference type="EMBL" id="LR031576">
    <property type="protein sequence ID" value="VDD11941.1"/>
    <property type="molecule type" value="Genomic_DNA"/>
</dbReference>
<organism evidence="2">
    <name type="scientific">Brassica campestris</name>
    <name type="common">Field mustard</name>
    <dbReference type="NCBI Taxonomy" id="3711"/>
    <lineage>
        <taxon>Eukaryota</taxon>
        <taxon>Viridiplantae</taxon>
        <taxon>Streptophyta</taxon>
        <taxon>Embryophyta</taxon>
        <taxon>Tracheophyta</taxon>
        <taxon>Spermatophyta</taxon>
        <taxon>Magnoliopsida</taxon>
        <taxon>eudicotyledons</taxon>
        <taxon>Gunneridae</taxon>
        <taxon>Pentapetalae</taxon>
        <taxon>rosids</taxon>
        <taxon>malvids</taxon>
        <taxon>Brassicales</taxon>
        <taxon>Brassicaceae</taxon>
        <taxon>Brassiceae</taxon>
        <taxon>Brassica</taxon>
    </lineage>
</organism>
<feature type="region of interest" description="Disordered" evidence="1">
    <location>
        <begin position="26"/>
        <end position="49"/>
    </location>
</feature>
<evidence type="ECO:0000313" key="2">
    <source>
        <dbReference type="EMBL" id="VDD11941.1"/>
    </source>
</evidence>
<proteinExistence type="predicted"/>
<sequence>MSMPSAHLCPKPAPSLKQFQTLTPLRINTKEASSTVSHQQQQQQRRKRI</sequence>
<protein>
    <submittedName>
        <fullName evidence="2">Uncharacterized protein</fullName>
    </submittedName>
</protein>